<gene>
    <name evidence="8" type="ORF">KV203_12910</name>
</gene>
<feature type="transmembrane region" description="Helical" evidence="6">
    <location>
        <begin position="76"/>
        <end position="94"/>
    </location>
</feature>
<feature type="transmembrane region" description="Helical" evidence="6">
    <location>
        <begin position="50"/>
        <end position="69"/>
    </location>
</feature>
<evidence type="ECO:0000256" key="6">
    <source>
        <dbReference type="SAM" id="Phobius"/>
    </source>
</evidence>
<keyword evidence="2 6" id="KW-0812">Transmembrane</keyword>
<evidence type="ECO:0000256" key="1">
    <source>
        <dbReference type="ARBA" id="ARBA00004141"/>
    </source>
</evidence>
<organism evidence="8 9">
    <name type="scientific">Skermania pinensis</name>
    <dbReference type="NCBI Taxonomy" id="39122"/>
    <lineage>
        <taxon>Bacteria</taxon>
        <taxon>Bacillati</taxon>
        <taxon>Actinomycetota</taxon>
        <taxon>Actinomycetes</taxon>
        <taxon>Mycobacteriales</taxon>
        <taxon>Gordoniaceae</taxon>
        <taxon>Skermania</taxon>
    </lineage>
</organism>
<reference evidence="8" key="1">
    <citation type="submission" date="2021-07" db="EMBL/GenBank/DDBJ databases">
        <title>Candidatus Kaistella beijingensis sp. nov. isolated from a municipal wastewater treatment plant is involved in sludge foaming.</title>
        <authorList>
            <person name="Song Y."/>
            <person name="Liu S.-J."/>
        </authorList>
    </citation>
    <scope>NUCLEOTIDE SEQUENCE</scope>
    <source>
        <strain evidence="8">DSM 43998</strain>
    </source>
</reference>
<accession>A0ABX8S4T2</accession>
<keyword evidence="9" id="KW-1185">Reference proteome</keyword>
<comment type="subcellular location">
    <subcellularLocation>
        <location evidence="1">Membrane</location>
        <topology evidence="1">Multi-pass membrane protein</topology>
    </subcellularLocation>
</comment>
<sequence length="165" mass="17226">MVVGLLSLVARLGLAAVWLVSGVVKAVDPAQTMVAVRAYQLLPEGLVRPVASVLPFAEIGLGLLLLVGLGVRAAAIASWGLLAVLIAAIASAWARGLSIDCGCFGGGGPAAGVGAWDYLGEILRDLGFALLALYLTGYPRSPGALGPRSRRPWRRERKVDEREVE</sequence>
<protein>
    <submittedName>
        <fullName evidence="8">DoxX family membrane protein</fullName>
    </submittedName>
</protein>
<keyword evidence="3 6" id="KW-1133">Transmembrane helix</keyword>
<proteinExistence type="predicted"/>
<evidence type="ECO:0000256" key="2">
    <source>
        <dbReference type="ARBA" id="ARBA00022692"/>
    </source>
</evidence>
<dbReference type="EMBL" id="CP079105">
    <property type="protein sequence ID" value="QXQ12824.1"/>
    <property type="molecule type" value="Genomic_DNA"/>
</dbReference>
<evidence type="ECO:0000259" key="7">
    <source>
        <dbReference type="Pfam" id="PF07291"/>
    </source>
</evidence>
<evidence type="ECO:0000256" key="5">
    <source>
        <dbReference type="SAM" id="MobiDB-lite"/>
    </source>
</evidence>
<feature type="region of interest" description="Disordered" evidence="5">
    <location>
        <begin position="143"/>
        <end position="165"/>
    </location>
</feature>
<evidence type="ECO:0000313" key="8">
    <source>
        <dbReference type="EMBL" id="QXQ12824.1"/>
    </source>
</evidence>
<keyword evidence="4 6" id="KW-0472">Membrane</keyword>
<evidence type="ECO:0000256" key="4">
    <source>
        <dbReference type="ARBA" id="ARBA00023136"/>
    </source>
</evidence>
<name>A0ABX8S4T2_9ACTN</name>
<dbReference type="Pfam" id="PF07291">
    <property type="entry name" value="MauE"/>
    <property type="match status" value="1"/>
</dbReference>
<dbReference type="Proteomes" id="UP000887023">
    <property type="component" value="Chromosome"/>
</dbReference>
<feature type="domain" description="Methylamine utilisation protein MauE" evidence="7">
    <location>
        <begin position="6"/>
        <end position="135"/>
    </location>
</feature>
<dbReference type="InterPro" id="IPR009908">
    <property type="entry name" value="Methylamine_util_MauE"/>
</dbReference>
<dbReference type="RefSeq" id="WP_066467550.1">
    <property type="nucleotide sequence ID" value="NZ_CBCRUZ010000002.1"/>
</dbReference>
<evidence type="ECO:0000256" key="3">
    <source>
        <dbReference type="ARBA" id="ARBA00022989"/>
    </source>
</evidence>
<evidence type="ECO:0000313" key="9">
    <source>
        <dbReference type="Proteomes" id="UP000887023"/>
    </source>
</evidence>